<keyword evidence="6" id="KW-1133">Transmembrane helix</keyword>
<dbReference type="EMBL" id="FMAI01000010">
    <property type="protein sequence ID" value="SCB43984.1"/>
    <property type="molecule type" value="Genomic_DNA"/>
</dbReference>
<dbReference type="InterPro" id="IPR003660">
    <property type="entry name" value="HAMP_dom"/>
</dbReference>
<feature type="transmembrane region" description="Helical" evidence="6">
    <location>
        <begin position="315"/>
        <end position="340"/>
    </location>
</feature>
<dbReference type="GO" id="GO:0005886">
    <property type="term" value="C:plasma membrane"/>
    <property type="evidence" value="ECO:0007669"/>
    <property type="project" value="UniProtKB-SubCell"/>
</dbReference>
<evidence type="ECO:0000256" key="5">
    <source>
        <dbReference type="PROSITE-ProRule" id="PRU00284"/>
    </source>
</evidence>
<dbReference type="Gene3D" id="1.10.287.950">
    <property type="entry name" value="Methyl-accepting chemotaxis protein"/>
    <property type="match status" value="1"/>
</dbReference>
<dbReference type="AlphaFoldDB" id="A0A1C3WW67"/>
<name>A0A1C3WW67_9BRAD</name>
<keyword evidence="6" id="KW-0472">Membrane</keyword>
<dbReference type="PROSITE" id="PS50192">
    <property type="entry name" value="T_SNARE"/>
    <property type="match status" value="1"/>
</dbReference>
<dbReference type="InterPro" id="IPR000727">
    <property type="entry name" value="T_SNARE_dom"/>
</dbReference>
<comment type="similarity">
    <text evidence="4">Belongs to the methyl-accepting chemotaxis (MCP) protein family.</text>
</comment>
<dbReference type="Pfam" id="PF00015">
    <property type="entry name" value="MCPsignal"/>
    <property type="match status" value="1"/>
</dbReference>
<evidence type="ECO:0000256" key="4">
    <source>
        <dbReference type="ARBA" id="ARBA00029447"/>
    </source>
</evidence>
<dbReference type="Gene3D" id="6.10.340.10">
    <property type="match status" value="1"/>
</dbReference>
<sequence length="691" mass="71379">MRIGKLFALSMLTVTVFAVILGAEVLIPQTRIFTNRSDAIKTVDAFGATLMVSQHVAGLRAPYIGPIFQEAAATPAQIEAAGKAAKAAEAGFEAARRAILMLDDGGAIVENLDRAARRLKEVTAAADRAMSVPLAARDGAVIKGFLPGVAEVIGNIEPVMNRLEAKVINADSSLAALLSLARTAQDLRVAAGSRAATLSPALSASRPLTATELSLMDRMQGRVEADRERIEAGIDQLGNPSRIATALKAATESYFGKAAAAVDKEIPAARSDGKYSSNADELAKVIVPAIQMFYGVRDAALAEASERASASRDGALAMLALAGVVVLALLGTLGGVTMMLRRRVVTPLSRLADVIATLAAGQHDVEIPATGRNDEIGQVAGSLQHFKDSLLAKKAADEAAAVEADAKLRRSQRMDQIARDFEAMIGDVINTVSSASSELEVSAGTLTSTADQSEKVTATVAAASEQASTNVQTVAAAAEEMASSVDEISRQVQDSARIAGEAVQQAGRTNDYVGELAKAAGRIGDVVELISQIAGQTNLLALNATIEAARAGEAGRGFAVVASEVKALAEQTAKATGEISQQITGIQTATEDSVGAIRSISDTISRMSEIASAIAAAVEEQGAATREISRNVQQAARGTQQVSASIVDVQRGASQTGSASSNVLASARSLSGESSRLKVEVGKFLDAIRAA</sequence>
<dbReference type="RefSeq" id="WP_091959799.1">
    <property type="nucleotide sequence ID" value="NZ_FMAI01000010.1"/>
</dbReference>
<dbReference type="CDD" id="cd06225">
    <property type="entry name" value="HAMP"/>
    <property type="match status" value="1"/>
</dbReference>
<dbReference type="SUPFAM" id="SSF158472">
    <property type="entry name" value="HAMP domain-like"/>
    <property type="match status" value="1"/>
</dbReference>
<dbReference type="SMART" id="SM00304">
    <property type="entry name" value="HAMP"/>
    <property type="match status" value="1"/>
</dbReference>
<keyword evidence="2" id="KW-1003">Cell membrane</keyword>
<organism evidence="10 11">
    <name type="scientific">Bradyrhizobium shewense</name>
    <dbReference type="NCBI Taxonomy" id="1761772"/>
    <lineage>
        <taxon>Bacteria</taxon>
        <taxon>Pseudomonadati</taxon>
        <taxon>Pseudomonadota</taxon>
        <taxon>Alphaproteobacteria</taxon>
        <taxon>Hyphomicrobiales</taxon>
        <taxon>Nitrobacteraceae</taxon>
        <taxon>Bradyrhizobium</taxon>
    </lineage>
</organism>
<dbReference type="SMART" id="SM00283">
    <property type="entry name" value="MA"/>
    <property type="match status" value="1"/>
</dbReference>
<dbReference type="InterPro" id="IPR004089">
    <property type="entry name" value="MCPsignal_dom"/>
</dbReference>
<keyword evidence="6" id="KW-0812">Transmembrane</keyword>
<reference evidence="11" key="1">
    <citation type="submission" date="2016-08" db="EMBL/GenBank/DDBJ databases">
        <authorList>
            <person name="Varghese N."/>
            <person name="Submissions Spin"/>
        </authorList>
    </citation>
    <scope>NUCLEOTIDE SEQUENCE [LARGE SCALE GENOMIC DNA]</scope>
    <source>
        <strain evidence="11">ERR11</strain>
    </source>
</reference>
<dbReference type="PROSITE" id="PS50885">
    <property type="entry name" value="HAMP"/>
    <property type="match status" value="1"/>
</dbReference>
<keyword evidence="11" id="KW-1185">Reference proteome</keyword>
<accession>A0A1C3WW67</accession>
<feature type="domain" description="T-SNARE coiled-coil homology" evidence="8">
    <location>
        <begin position="587"/>
        <end position="649"/>
    </location>
</feature>
<dbReference type="Pfam" id="PF00672">
    <property type="entry name" value="HAMP"/>
    <property type="match status" value="1"/>
</dbReference>
<dbReference type="PANTHER" id="PTHR32089:SF112">
    <property type="entry name" value="LYSOZYME-LIKE PROTEIN-RELATED"/>
    <property type="match status" value="1"/>
</dbReference>
<feature type="domain" description="Methyl-accepting transducer" evidence="7">
    <location>
        <begin position="428"/>
        <end position="671"/>
    </location>
</feature>
<proteinExistence type="inferred from homology"/>
<comment type="subcellular location">
    <subcellularLocation>
        <location evidence="1">Cell inner membrane</location>
        <topology evidence="1">Multi-pass membrane protein</topology>
    </subcellularLocation>
</comment>
<keyword evidence="3 5" id="KW-0807">Transducer</keyword>
<gene>
    <name evidence="10" type="ORF">GA0061098_101079</name>
</gene>
<evidence type="ECO:0000259" key="8">
    <source>
        <dbReference type="PROSITE" id="PS50192"/>
    </source>
</evidence>
<protein>
    <submittedName>
        <fullName evidence="10">Methyl-accepting chemotaxis protein</fullName>
    </submittedName>
</protein>
<dbReference type="SUPFAM" id="SSF58104">
    <property type="entry name" value="Methyl-accepting chemotaxis protein (MCP) signaling domain"/>
    <property type="match status" value="1"/>
</dbReference>
<keyword evidence="2" id="KW-0997">Cell inner membrane</keyword>
<evidence type="ECO:0000259" key="9">
    <source>
        <dbReference type="PROSITE" id="PS50885"/>
    </source>
</evidence>
<evidence type="ECO:0000259" key="7">
    <source>
        <dbReference type="PROSITE" id="PS50111"/>
    </source>
</evidence>
<feature type="domain" description="HAMP" evidence="9">
    <location>
        <begin position="342"/>
        <end position="395"/>
    </location>
</feature>
<evidence type="ECO:0000256" key="2">
    <source>
        <dbReference type="ARBA" id="ARBA00022519"/>
    </source>
</evidence>
<evidence type="ECO:0000256" key="1">
    <source>
        <dbReference type="ARBA" id="ARBA00004429"/>
    </source>
</evidence>
<evidence type="ECO:0000313" key="10">
    <source>
        <dbReference type="EMBL" id="SCB43984.1"/>
    </source>
</evidence>
<evidence type="ECO:0000313" key="11">
    <source>
        <dbReference type="Proteomes" id="UP000199184"/>
    </source>
</evidence>
<dbReference type="PROSITE" id="PS50111">
    <property type="entry name" value="CHEMOTAXIS_TRANSDUC_2"/>
    <property type="match status" value="1"/>
</dbReference>
<evidence type="ECO:0000256" key="6">
    <source>
        <dbReference type="SAM" id="Phobius"/>
    </source>
</evidence>
<dbReference type="GO" id="GO:0007165">
    <property type="term" value="P:signal transduction"/>
    <property type="evidence" value="ECO:0007669"/>
    <property type="project" value="UniProtKB-KW"/>
</dbReference>
<evidence type="ECO:0000256" key="3">
    <source>
        <dbReference type="ARBA" id="ARBA00023224"/>
    </source>
</evidence>
<dbReference type="PANTHER" id="PTHR32089">
    <property type="entry name" value="METHYL-ACCEPTING CHEMOTAXIS PROTEIN MCPB"/>
    <property type="match status" value="1"/>
</dbReference>
<dbReference type="Proteomes" id="UP000199184">
    <property type="component" value="Unassembled WGS sequence"/>
</dbReference>